<keyword evidence="2" id="KW-0378">Hydrolase</keyword>
<evidence type="ECO:0000256" key="3">
    <source>
        <dbReference type="PROSITE-ProRule" id="PRU10038"/>
    </source>
</evidence>
<evidence type="ECO:0000313" key="5">
    <source>
        <dbReference type="EMBL" id="GAA1746046.1"/>
    </source>
</evidence>
<dbReference type="InterPro" id="IPR029058">
    <property type="entry name" value="AB_hydrolase_fold"/>
</dbReference>
<gene>
    <name evidence="5" type="ORF">GCM10009810_03290</name>
</gene>
<protein>
    <recommendedName>
        <fullName evidence="4">Alpha/beta hydrolase fold-3 domain-containing protein</fullName>
    </recommendedName>
</protein>
<proteinExistence type="inferred from homology"/>
<evidence type="ECO:0000256" key="1">
    <source>
        <dbReference type="ARBA" id="ARBA00010515"/>
    </source>
</evidence>
<comment type="caution">
    <text evidence="5">The sequence shown here is derived from an EMBL/GenBank/DDBJ whole genome shotgun (WGS) entry which is preliminary data.</text>
</comment>
<name>A0ABP4W2T6_9MICO</name>
<dbReference type="PANTHER" id="PTHR48081:SF8">
    <property type="entry name" value="ALPHA_BETA HYDROLASE FOLD-3 DOMAIN-CONTAINING PROTEIN-RELATED"/>
    <property type="match status" value="1"/>
</dbReference>
<dbReference type="Proteomes" id="UP001501475">
    <property type="component" value="Unassembled WGS sequence"/>
</dbReference>
<dbReference type="RefSeq" id="WP_344061161.1">
    <property type="nucleotide sequence ID" value="NZ_BAAAPN010000009.1"/>
</dbReference>
<dbReference type="InterPro" id="IPR013094">
    <property type="entry name" value="AB_hydrolase_3"/>
</dbReference>
<dbReference type="Pfam" id="PF07859">
    <property type="entry name" value="Abhydrolase_3"/>
    <property type="match status" value="1"/>
</dbReference>
<sequence length="331" mass="34327">MLRPYPGMAPWLTTVVTLVDAAGRKPIQDLDLDGIAANRAAVYPRGRLAQRVLGAIDPSVTITTAVADGRGGTRIPLRLYRSGRSGPGAPVIFFYHGGGWVQGNVLNYDPLCADLAAGVGAFVVSVDYRLAPEHKAPAAAHDCIDATRWLLARAEQYAVDASRVAVSGDSAGGNLAAVVTKAFRDAGADGIRAQALIYPAVDCTLASPSIDEHASAPILTRAGIHAFLGHYLDGSGVDPRDPIVSPLFGDLRDLPPALIQTADLDPIRDDGLRYAAALASAGIPVRVTNFQGAPHGFASLAGAYRGGEAHRRELVGFLTAALSAARAGVGG</sequence>
<dbReference type="InterPro" id="IPR033140">
    <property type="entry name" value="Lipase_GDXG_put_SER_AS"/>
</dbReference>
<reference evidence="6" key="1">
    <citation type="journal article" date="2019" name="Int. J. Syst. Evol. Microbiol.">
        <title>The Global Catalogue of Microorganisms (GCM) 10K type strain sequencing project: providing services to taxonomists for standard genome sequencing and annotation.</title>
        <authorList>
            <consortium name="The Broad Institute Genomics Platform"/>
            <consortium name="The Broad Institute Genome Sequencing Center for Infectious Disease"/>
            <person name="Wu L."/>
            <person name="Ma J."/>
        </authorList>
    </citation>
    <scope>NUCLEOTIDE SEQUENCE [LARGE SCALE GENOMIC DNA]</scope>
    <source>
        <strain evidence="6">JCM 15591</strain>
    </source>
</reference>
<dbReference type="PANTHER" id="PTHR48081">
    <property type="entry name" value="AB HYDROLASE SUPERFAMILY PROTEIN C4A8.06C"/>
    <property type="match status" value="1"/>
</dbReference>
<dbReference type="SUPFAM" id="SSF53474">
    <property type="entry name" value="alpha/beta-Hydrolases"/>
    <property type="match status" value="1"/>
</dbReference>
<dbReference type="InterPro" id="IPR050300">
    <property type="entry name" value="GDXG_lipolytic_enzyme"/>
</dbReference>
<evidence type="ECO:0000256" key="2">
    <source>
        <dbReference type="ARBA" id="ARBA00022801"/>
    </source>
</evidence>
<keyword evidence="6" id="KW-1185">Reference proteome</keyword>
<comment type="similarity">
    <text evidence="1">Belongs to the 'GDXG' lipolytic enzyme family.</text>
</comment>
<evidence type="ECO:0000259" key="4">
    <source>
        <dbReference type="Pfam" id="PF07859"/>
    </source>
</evidence>
<evidence type="ECO:0000313" key="6">
    <source>
        <dbReference type="Proteomes" id="UP001501475"/>
    </source>
</evidence>
<organism evidence="5 6">
    <name type="scientific">Nostocoides vanveenii</name>
    <dbReference type="NCBI Taxonomy" id="330835"/>
    <lineage>
        <taxon>Bacteria</taxon>
        <taxon>Bacillati</taxon>
        <taxon>Actinomycetota</taxon>
        <taxon>Actinomycetes</taxon>
        <taxon>Micrococcales</taxon>
        <taxon>Intrasporangiaceae</taxon>
        <taxon>Nostocoides</taxon>
    </lineage>
</organism>
<dbReference type="EMBL" id="BAAAPN010000009">
    <property type="protein sequence ID" value="GAA1746046.1"/>
    <property type="molecule type" value="Genomic_DNA"/>
</dbReference>
<dbReference type="Gene3D" id="3.40.50.1820">
    <property type="entry name" value="alpha/beta hydrolase"/>
    <property type="match status" value="1"/>
</dbReference>
<accession>A0ABP4W2T6</accession>
<feature type="active site" evidence="3">
    <location>
        <position position="170"/>
    </location>
</feature>
<dbReference type="PROSITE" id="PS01174">
    <property type="entry name" value="LIPASE_GDXG_SER"/>
    <property type="match status" value="1"/>
</dbReference>
<feature type="domain" description="Alpha/beta hydrolase fold-3" evidence="4">
    <location>
        <begin position="92"/>
        <end position="298"/>
    </location>
</feature>